<feature type="region of interest" description="Disordered" evidence="3">
    <location>
        <begin position="95"/>
        <end position="120"/>
    </location>
</feature>
<dbReference type="InterPro" id="IPR012677">
    <property type="entry name" value="Nucleotide-bd_a/b_plait_sf"/>
</dbReference>
<dbReference type="InterPro" id="IPR000504">
    <property type="entry name" value="RRM_dom"/>
</dbReference>
<dbReference type="Gene3D" id="3.30.70.330">
    <property type="match status" value="1"/>
</dbReference>
<dbReference type="Proteomes" id="UP000288805">
    <property type="component" value="Unassembled WGS sequence"/>
</dbReference>
<evidence type="ECO:0000259" key="4">
    <source>
        <dbReference type="PROSITE" id="PS50102"/>
    </source>
</evidence>
<proteinExistence type="predicted"/>
<evidence type="ECO:0000313" key="6">
    <source>
        <dbReference type="Proteomes" id="UP000288805"/>
    </source>
</evidence>
<dbReference type="GO" id="GO:0003723">
    <property type="term" value="F:RNA binding"/>
    <property type="evidence" value="ECO:0007669"/>
    <property type="project" value="UniProtKB-UniRule"/>
</dbReference>
<sequence>MTMSNAIGQFGDTTLTKVFVGGLAWETPKEAMRDHFEKYGEILEAVIISDKLTGRSKGYGFVTFKEPEAAKKACEDATPMINGRRANCNLASLGARRPRSAASSTPPHQGSNGGSRPTSAAPTSHVQWYYPAGTPAPPSITSIIKLFLFMGTPPPTLRPTSVTIIHDPTADIGIVCCGGAQKLSYTGGSYMNGHFSQVYPGQAMVGANALMPMYPFYHFHQSQTMGHPAHMFPPTTVGPMPTVPAIISKPASMAPNTGTHIRFGVRWEEGESFKRLDKGRKKDSRLKRAITKVPAGALELAAAQNNIII</sequence>
<feature type="compositionally biased region" description="Polar residues" evidence="3">
    <location>
        <begin position="101"/>
        <end position="120"/>
    </location>
</feature>
<dbReference type="PROSITE" id="PS50102">
    <property type="entry name" value="RRM"/>
    <property type="match status" value="1"/>
</dbReference>
<dbReference type="EMBL" id="QGNW01000846">
    <property type="protein sequence ID" value="RVW60857.1"/>
    <property type="molecule type" value="Genomic_DNA"/>
</dbReference>
<dbReference type="PANTHER" id="PTHR11176:SF56">
    <property type="entry name" value="RRM DOMAIN-CONTAINING PROTEIN"/>
    <property type="match status" value="1"/>
</dbReference>
<dbReference type="PANTHER" id="PTHR11176">
    <property type="entry name" value="BOULE-RELATED"/>
    <property type="match status" value="1"/>
</dbReference>
<gene>
    <name evidence="5" type="primary">ARP1_0</name>
    <name evidence="5" type="ORF">CK203_033491</name>
</gene>
<dbReference type="InterPro" id="IPR035979">
    <property type="entry name" value="RBD_domain_sf"/>
</dbReference>
<name>A0A438FLJ5_VITVI</name>
<accession>A0A438FLJ5</accession>
<dbReference type="Pfam" id="PF00076">
    <property type="entry name" value="RRM_1"/>
    <property type="match status" value="1"/>
</dbReference>
<evidence type="ECO:0000256" key="2">
    <source>
        <dbReference type="PROSITE-ProRule" id="PRU00176"/>
    </source>
</evidence>
<comment type="caution">
    <text evidence="5">The sequence shown here is derived from an EMBL/GenBank/DDBJ whole genome shotgun (WGS) entry which is preliminary data.</text>
</comment>
<feature type="domain" description="RRM" evidence="4">
    <location>
        <begin position="16"/>
        <end position="93"/>
    </location>
</feature>
<evidence type="ECO:0000256" key="3">
    <source>
        <dbReference type="SAM" id="MobiDB-lite"/>
    </source>
</evidence>
<organism evidence="5 6">
    <name type="scientific">Vitis vinifera</name>
    <name type="common">Grape</name>
    <dbReference type="NCBI Taxonomy" id="29760"/>
    <lineage>
        <taxon>Eukaryota</taxon>
        <taxon>Viridiplantae</taxon>
        <taxon>Streptophyta</taxon>
        <taxon>Embryophyta</taxon>
        <taxon>Tracheophyta</taxon>
        <taxon>Spermatophyta</taxon>
        <taxon>Magnoliopsida</taxon>
        <taxon>eudicotyledons</taxon>
        <taxon>Gunneridae</taxon>
        <taxon>Pentapetalae</taxon>
        <taxon>rosids</taxon>
        <taxon>Vitales</taxon>
        <taxon>Vitaceae</taxon>
        <taxon>Viteae</taxon>
        <taxon>Vitis</taxon>
    </lineage>
</organism>
<evidence type="ECO:0000313" key="5">
    <source>
        <dbReference type="EMBL" id="RVW60857.1"/>
    </source>
</evidence>
<dbReference type="SMART" id="SM00360">
    <property type="entry name" value="RRM"/>
    <property type="match status" value="1"/>
</dbReference>
<protein>
    <submittedName>
        <fullName evidence="5">Putative RNA-binding protein ARP1</fullName>
    </submittedName>
</protein>
<evidence type="ECO:0000256" key="1">
    <source>
        <dbReference type="ARBA" id="ARBA00022884"/>
    </source>
</evidence>
<keyword evidence="1 2" id="KW-0694">RNA-binding</keyword>
<dbReference type="SUPFAM" id="SSF54928">
    <property type="entry name" value="RNA-binding domain, RBD"/>
    <property type="match status" value="1"/>
</dbReference>
<dbReference type="FunFam" id="3.30.70.330:FF:000440">
    <property type="entry name" value="Putative RNA-binding protein ARP1"/>
    <property type="match status" value="1"/>
</dbReference>
<reference evidence="5 6" key="1">
    <citation type="journal article" date="2018" name="PLoS Genet.">
        <title>Population sequencing reveals clonal diversity and ancestral inbreeding in the grapevine cultivar Chardonnay.</title>
        <authorList>
            <person name="Roach M.J."/>
            <person name="Johnson D.L."/>
            <person name="Bohlmann J."/>
            <person name="van Vuuren H.J."/>
            <person name="Jones S.J."/>
            <person name="Pretorius I.S."/>
            <person name="Schmidt S.A."/>
            <person name="Borneman A.R."/>
        </authorList>
    </citation>
    <scope>NUCLEOTIDE SEQUENCE [LARGE SCALE GENOMIC DNA]</scope>
    <source>
        <strain evidence="6">cv. Chardonnay</strain>
        <tissue evidence="5">Leaf</tissue>
    </source>
</reference>
<dbReference type="AlphaFoldDB" id="A0A438FLJ5"/>